<name>A0AAD8EPP7_DIPPU</name>
<keyword evidence="3" id="KW-0328">Glycosyltransferase</keyword>
<organism evidence="10 11">
    <name type="scientific">Diploptera punctata</name>
    <name type="common">Pacific beetle cockroach</name>
    <dbReference type="NCBI Taxonomy" id="6984"/>
    <lineage>
        <taxon>Eukaryota</taxon>
        <taxon>Metazoa</taxon>
        <taxon>Ecdysozoa</taxon>
        <taxon>Arthropoda</taxon>
        <taxon>Hexapoda</taxon>
        <taxon>Insecta</taxon>
        <taxon>Pterygota</taxon>
        <taxon>Neoptera</taxon>
        <taxon>Polyneoptera</taxon>
        <taxon>Dictyoptera</taxon>
        <taxon>Blattodea</taxon>
        <taxon>Blaberoidea</taxon>
        <taxon>Blaberidae</taxon>
        <taxon>Diplopterinae</taxon>
        <taxon>Diploptera</taxon>
    </lineage>
</organism>
<sequence>MATKQINSNEKRKHSTPTPIQRKEKLQKTSKSDSTVKEVLPNVTTNEKKNGIFYSVSIVLLAFGFACLHVYHVATMFENDRHFSHLSMLEREMTFRSEMGLYYSYYKTLIEASTFSEGFHQITNDNLTEYPSVINTLQRFNLYQEVVIGSLYRAFMAVMDRLGWATKQCWQVERGQGFAPVTSCEGLGDPVYFYLEIVWLCAGFTMALIFLYGVFLSGSIGGGILSVVCFFYNHGECTRVQWTPPLRESFAYPFCVLQMICVSVCFAETIKMDNGNLYIYLQLLTISGSTWLCLIMWQFSQFMLATQTLALAAMFIIGAINKRTLLVILFGQALGILQATISLFGNELLLTSVLTCLIVTIVVVAIMLEPPLTHLTLCHGH</sequence>
<reference evidence="10" key="1">
    <citation type="journal article" date="2023" name="IScience">
        <title>Live-bearing cockroach genome reveals convergent evolutionary mechanisms linked to viviparity in insects and beyond.</title>
        <authorList>
            <person name="Fouks B."/>
            <person name="Harrison M.C."/>
            <person name="Mikhailova A.A."/>
            <person name="Marchal E."/>
            <person name="English S."/>
            <person name="Carruthers M."/>
            <person name="Jennings E.C."/>
            <person name="Chiamaka E.L."/>
            <person name="Frigard R.A."/>
            <person name="Pippel M."/>
            <person name="Attardo G.M."/>
            <person name="Benoit J.B."/>
            <person name="Bornberg-Bauer E."/>
            <person name="Tobe S.S."/>
        </authorList>
    </citation>
    <scope>NUCLEOTIDE SEQUENCE</scope>
    <source>
        <strain evidence="10">Stay&amp;Tobe</strain>
    </source>
</reference>
<reference evidence="10" key="2">
    <citation type="submission" date="2023-05" db="EMBL/GenBank/DDBJ databases">
        <authorList>
            <person name="Fouks B."/>
        </authorList>
    </citation>
    <scope>NUCLEOTIDE SEQUENCE</scope>
    <source>
        <strain evidence="10">Stay&amp;Tobe</strain>
        <tissue evidence="10">Testes</tissue>
    </source>
</reference>
<comment type="subcellular location">
    <subcellularLocation>
        <location evidence="1">Membrane</location>
        <topology evidence="1">Multi-pass membrane protein</topology>
    </subcellularLocation>
</comment>
<dbReference type="PANTHER" id="PTHR31488">
    <property type="entry name" value="DPY-19-LIKE 1, LIKE (H. SAPIENS)"/>
    <property type="match status" value="1"/>
</dbReference>
<keyword evidence="4" id="KW-0808">Transferase</keyword>
<proteinExistence type="inferred from homology"/>
<evidence type="ECO:0000256" key="1">
    <source>
        <dbReference type="ARBA" id="ARBA00004141"/>
    </source>
</evidence>
<evidence type="ECO:0000256" key="2">
    <source>
        <dbReference type="ARBA" id="ARBA00008744"/>
    </source>
</evidence>
<evidence type="ECO:0000256" key="4">
    <source>
        <dbReference type="ARBA" id="ARBA00022679"/>
    </source>
</evidence>
<evidence type="ECO:0008006" key="12">
    <source>
        <dbReference type="Google" id="ProtNLM"/>
    </source>
</evidence>
<dbReference type="InterPro" id="IPR018732">
    <property type="entry name" value="Dpy-19/Dpy-19-like"/>
</dbReference>
<feature type="compositionally biased region" description="Basic and acidic residues" evidence="8">
    <location>
        <begin position="21"/>
        <end position="33"/>
    </location>
</feature>
<keyword evidence="6 9" id="KW-1133">Transmembrane helix</keyword>
<dbReference type="GO" id="GO:0005637">
    <property type="term" value="C:nuclear inner membrane"/>
    <property type="evidence" value="ECO:0007669"/>
    <property type="project" value="TreeGrafter"/>
</dbReference>
<evidence type="ECO:0000256" key="3">
    <source>
        <dbReference type="ARBA" id="ARBA00022676"/>
    </source>
</evidence>
<dbReference type="Proteomes" id="UP001233999">
    <property type="component" value="Unassembled WGS sequence"/>
</dbReference>
<evidence type="ECO:0000313" key="11">
    <source>
        <dbReference type="Proteomes" id="UP001233999"/>
    </source>
</evidence>
<evidence type="ECO:0000256" key="5">
    <source>
        <dbReference type="ARBA" id="ARBA00022692"/>
    </source>
</evidence>
<protein>
    <recommendedName>
        <fullName evidence="12">C-mannosyltransferase DPY19L1</fullName>
    </recommendedName>
</protein>
<feature type="region of interest" description="Disordered" evidence="8">
    <location>
        <begin position="1"/>
        <end position="33"/>
    </location>
</feature>
<evidence type="ECO:0000256" key="8">
    <source>
        <dbReference type="SAM" id="MobiDB-lite"/>
    </source>
</evidence>
<evidence type="ECO:0000256" key="6">
    <source>
        <dbReference type="ARBA" id="ARBA00022989"/>
    </source>
</evidence>
<feature type="transmembrane region" description="Helical" evidence="9">
    <location>
        <begin position="277"/>
        <end position="297"/>
    </location>
</feature>
<keyword evidence="11" id="KW-1185">Reference proteome</keyword>
<keyword evidence="5 9" id="KW-0812">Transmembrane</keyword>
<accession>A0AAD8EPP7</accession>
<evidence type="ECO:0000256" key="9">
    <source>
        <dbReference type="SAM" id="Phobius"/>
    </source>
</evidence>
<evidence type="ECO:0000256" key="7">
    <source>
        <dbReference type="ARBA" id="ARBA00023136"/>
    </source>
</evidence>
<feature type="transmembrane region" description="Helical" evidence="9">
    <location>
        <begin position="303"/>
        <end position="320"/>
    </location>
</feature>
<comment type="similarity">
    <text evidence="2">Belongs to the dpy-19 family.</text>
</comment>
<dbReference type="PANTHER" id="PTHR31488:SF1">
    <property type="entry name" value="C-MANNOSYLTRANSFERASE DPY19L1"/>
    <property type="match status" value="1"/>
</dbReference>
<evidence type="ECO:0000313" key="10">
    <source>
        <dbReference type="EMBL" id="KAJ9598018.1"/>
    </source>
</evidence>
<keyword evidence="7 9" id="KW-0472">Membrane</keyword>
<dbReference type="AlphaFoldDB" id="A0AAD8EPP7"/>
<feature type="transmembrane region" description="Helical" evidence="9">
    <location>
        <begin position="350"/>
        <end position="368"/>
    </location>
</feature>
<dbReference type="EMBL" id="JASPKZ010001490">
    <property type="protein sequence ID" value="KAJ9598018.1"/>
    <property type="molecule type" value="Genomic_DNA"/>
</dbReference>
<dbReference type="Pfam" id="PF10034">
    <property type="entry name" value="Dpy19"/>
    <property type="match status" value="1"/>
</dbReference>
<gene>
    <name evidence="10" type="ORF">L9F63_026880</name>
</gene>
<feature type="transmembrane region" description="Helical" evidence="9">
    <location>
        <begin position="52"/>
        <end position="74"/>
    </location>
</feature>
<dbReference type="GO" id="GO:0000030">
    <property type="term" value="F:mannosyltransferase activity"/>
    <property type="evidence" value="ECO:0007669"/>
    <property type="project" value="TreeGrafter"/>
</dbReference>
<comment type="caution">
    <text evidence="10">The sequence shown here is derived from an EMBL/GenBank/DDBJ whole genome shotgun (WGS) entry which is preliminary data.</text>
</comment>